<organism evidence="1">
    <name type="scientific">marine sediment metagenome</name>
    <dbReference type="NCBI Taxonomy" id="412755"/>
    <lineage>
        <taxon>unclassified sequences</taxon>
        <taxon>metagenomes</taxon>
        <taxon>ecological metagenomes</taxon>
    </lineage>
</organism>
<sequence>MDFETLIEKTKMVEAKFKTESYNTLLPQLQEFLKEYGGINSSFYLSVKGFKLAMLENERAKSMLYKVFISFKQYLEDRLLSELSPKRQTEVDVVSDYLSQAEYLLEDSRVHSAVPISII</sequence>
<comment type="caution">
    <text evidence="1">The sequence shown here is derived from an EMBL/GenBank/DDBJ whole genome shotgun (WGS) entry which is preliminary data.</text>
</comment>
<feature type="non-terminal residue" evidence="1">
    <location>
        <position position="119"/>
    </location>
</feature>
<accession>X1HZP6</accession>
<reference evidence="1" key="1">
    <citation type="journal article" date="2014" name="Front. Microbiol.">
        <title>High frequency of phylogenetically diverse reductive dehalogenase-homologous genes in deep subseafloor sedimentary metagenomes.</title>
        <authorList>
            <person name="Kawai M."/>
            <person name="Futagami T."/>
            <person name="Toyoda A."/>
            <person name="Takaki Y."/>
            <person name="Nishi S."/>
            <person name="Hori S."/>
            <person name="Arai W."/>
            <person name="Tsubouchi T."/>
            <person name="Morono Y."/>
            <person name="Uchiyama I."/>
            <person name="Ito T."/>
            <person name="Fujiyama A."/>
            <person name="Inagaki F."/>
            <person name="Takami H."/>
        </authorList>
    </citation>
    <scope>NUCLEOTIDE SEQUENCE</scope>
    <source>
        <strain evidence="1">Expedition CK06-06</strain>
    </source>
</reference>
<evidence type="ECO:0000313" key="1">
    <source>
        <dbReference type="EMBL" id="GAH62515.1"/>
    </source>
</evidence>
<gene>
    <name evidence="1" type="ORF">S03H2_53812</name>
</gene>
<protein>
    <submittedName>
        <fullName evidence="1">Uncharacterized protein</fullName>
    </submittedName>
</protein>
<dbReference type="EMBL" id="BARU01034267">
    <property type="protein sequence ID" value="GAH62515.1"/>
    <property type="molecule type" value="Genomic_DNA"/>
</dbReference>
<name>X1HZP6_9ZZZZ</name>
<dbReference type="AlphaFoldDB" id="X1HZP6"/>
<proteinExistence type="predicted"/>